<keyword evidence="1" id="KW-0732">Signal</keyword>
<dbReference type="SUPFAM" id="SSF49870">
    <property type="entry name" value="Osmotin, thaumatin-like protein"/>
    <property type="match status" value="1"/>
</dbReference>
<dbReference type="InterPro" id="IPR037176">
    <property type="entry name" value="Osmotin/thaumatin-like_sf"/>
</dbReference>
<dbReference type="EMBL" id="JASPKZ010003567">
    <property type="protein sequence ID" value="KAJ9593110.1"/>
    <property type="molecule type" value="Genomic_DNA"/>
</dbReference>
<organism evidence="2 3">
    <name type="scientific">Diploptera punctata</name>
    <name type="common">Pacific beetle cockroach</name>
    <dbReference type="NCBI Taxonomy" id="6984"/>
    <lineage>
        <taxon>Eukaryota</taxon>
        <taxon>Metazoa</taxon>
        <taxon>Ecdysozoa</taxon>
        <taxon>Arthropoda</taxon>
        <taxon>Hexapoda</taxon>
        <taxon>Insecta</taxon>
        <taxon>Pterygota</taxon>
        <taxon>Neoptera</taxon>
        <taxon>Polyneoptera</taxon>
        <taxon>Dictyoptera</taxon>
        <taxon>Blattodea</taxon>
        <taxon>Blaberoidea</taxon>
        <taxon>Blaberidae</taxon>
        <taxon>Diplopterinae</taxon>
        <taxon>Diploptera</taxon>
    </lineage>
</organism>
<evidence type="ECO:0000313" key="3">
    <source>
        <dbReference type="Proteomes" id="UP001233999"/>
    </source>
</evidence>
<keyword evidence="3" id="KW-1185">Reference proteome</keyword>
<feature type="chain" id="PRO_5042290603" evidence="1">
    <location>
        <begin position="17"/>
        <end position="68"/>
    </location>
</feature>
<gene>
    <name evidence="2" type="ORF">L9F63_027648</name>
</gene>
<dbReference type="Gene3D" id="2.60.110.10">
    <property type="entry name" value="Thaumatin"/>
    <property type="match status" value="1"/>
</dbReference>
<name>A0AAD8EJP2_DIPPU</name>
<reference evidence="2" key="2">
    <citation type="submission" date="2023-05" db="EMBL/GenBank/DDBJ databases">
        <authorList>
            <person name="Fouks B."/>
        </authorList>
    </citation>
    <scope>NUCLEOTIDE SEQUENCE</scope>
    <source>
        <strain evidence="2">Stay&amp;Tobe</strain>
        <tissue evidence="2">Testes</tissue>
    </source>
</reference>
<comment type="caution">
    <text evidence="2">The sequence shown here is derived from an EMBL/GenBank/DDBJ whole genome shotgun (WGS) entry which is preliminary data.</text>
</comment>
<proteinExistence type="predicted"/>
<accession>A0AAD8EJP2</accession>
<feature type="signal peptide" evidence="1">
    <location>
        <begin position="1"/>
        <end position="16"/>
    </location>
</feature>
<evidence type="ECO:0000256" key="1">
    <source>
        <dbReference type="SAM" id="SignalP"/>
    </source>
</evidence>
<dbReference type="AlphaFoldDB" id="A0AAD8EJP2"/>
<sequence length="68" mass="7132">MQKLVVVAVVLGIVYCKDFTFVNNHGVTVWVRTLGNAGLPAPGGGTVELASGAQVTLSADEGWAGRFW</sequence>
<feature type="non-terminal residue" evidence="2">
    <location>
        <position position="1"/>
    </location>
</feature>
<evidence type="ECO:0000313" key="2">
    <source>
        <dbReference type="EMBL" id="KAJ9593110.1"/>
    </source>
</evidence>
<reference evidence="2" key="1">
    <citation type="journal article" date="2023" name="IScience">
        <title>Live-bearing cockroach genome reveals convergent evolutionary mechanisms linked to viviparity in insects and beyond.</title>
        <authorList>
            <person name="Fouks B."/>
            <person name="Harrison M.C."/>
            <person name="Mikhailova A.A."/>
            <person name="Marchal E."/>
            <person name="English S."/>
            <person name="Carruthers M."/>
            <person name="Jennings E.C."/>
            <person name="Chiamaka E.L."/>
            <person name="Frigard R.A."/>
            <person name="Pippel M."/>
            <person name="Attardo G.M."/>
            <person name="Benoit J.B."/>
            <person name="Bornberg-Bauer E."/>
            <person name="Tobe S.S."/>
        </authorList>
    </citation>
    <scope>NUCLEOTIDE SEQUENCE</scope>
    <source>
        <strain evidence="2">Stay&amp;Tobe</strain>
    </source>
</reference>
<protein>
    <submittedName>
        <fullName evidence="2">Uncharacterized protein</fullName>
    </submittedName>
</protein>
<dbReference type="Proteomes" id="UP001233999">
    <property type="component" value="Unassembled WGS sequence"/>
</dbReference>